<dbReference type="EMBL" id="VLKE01000001">
    <property type="protein sequence ID" value="TWH68152.1"/>
    <property type="molecule type" value="Genomic_DNA"/>
</dbReference>
<evidence type="ECO:0000313" key="3">
    <source>
        <dbReference type="Proteomes" id="UP000319825"/>
    </source>
</evidence>
<comment type="caution">
    <text evidence="2">The sequence shown here is derived from an EMBL/GenBank/DDBJ whole genome shotgun (WGS) entry which is preliminary data.</text>
</comment>
<evidence type="ECO:0000313" key="2">
    <source>
        <dbReference type="EMBL" id="TWH68152.1"/>
    </source>
</evidence>
<keyword evidence="1" id="KW-0472">Membrane</keyword>
<keyword evidence="1" id="KW-1133">Transmembrane helix</keyword>
<dbReference type="OrthoDB" id="9791166at2"/>
<feature type="transmembrane region" description="Helical" evidence="1">
    <location>
        <begin position="67"/>
        <end position="89"/>
    </location>
</feature>
<accession>A0A562IB75</accession>
<gene>
    <name evidence="2" type="ORF">JD77_03140</name>
</gene>
<organism evidence="2 3">
    <name type="scientific">Micromonospora olivasterospora</name>
    <dbReference type="NCBI Taxonomy" id="1880"/>
    <lineage>
        <taxon>Bacteria</taxon>
        <taxon>Bacillati</taxon>
        <taxon>Actinomycetota</taxon>
        <taxon>Actinomycetes</taxon>
        <taxon>Micromonosporales</taxon>
        <taxon>Micromonosporaceae</taxon>
        <taxon>Micromonospora</taxon>
    </lineage>
</organism>
<dbReference type="RefSeq" id="WP_145775019.1">
    <property type="nucleotide sequence ID" value="NZ_BAAATQ010000003.1"/>
</dbReference>
<keyword evidence="3" id="KW-1185">Reference proteome</keyword>
<reference evidence="2 3" key="1">
    <citation type="submission" date="2019-07" db="EMBL/GenBank/DDBJ databases">
        <title>R&amp;d 2014.</title>
        <authorList>
            <person name="Klenk H.-P."/>
        </authorList>
    </citation>
    <scope>NUCLEOTIDE SEQUENCE [LARGE SCALE GENOMIC DNA]</scope>
    <source>
        <strain evidence="2 3">DSM 43868</strain>
    </source>
</reference>
<sequence length="131" mass="13672">MVAEAGHHGSGGEATAVDPAATDRVLTVARTAGLTGPVEITPPEDTRSAWTVTQVDNTWPVRFAIGWALPLFGLMLLAFLAIDLAVAAWTSRRGGQRLPDVPVAADLALRALLLRRALPTRSGSVAGLAKP</sequence>
<dbReference type="AlphaFoldDB" id="A0A562IB75"/>
<evidence type="ECO:0000256" key="1">
    <source>
        <dbReference type="SAM" id="Phobius"/>
    </source>
</evidence>
<keyword evidence="1" id="KW-0812">Transmembrane</keyword>
<dbReference type="Proteomes" id="UP000319825">
    <property type="component" value="Unassembled WGS sequence"/>
</dbReference>
<name>A0A562IB75_MICOL</name>
<protein>
    <submittedName>
        <fullName evidence="2">Uncharacterized protein</fullName>
    </submittedName>
</protein>
<proteinExistence type="predicted"/>